<reference evidence="2 3" key="1">
    <citation type="submission" date="2015-01" db="EMBL/GenBank/DDBJ databases">
        <title>The Genome Sequence of Fonsecaea multimorphosa CBS 102226.</title>
        <authorList>
            <consortium name="The Broad Institute Genomics Platform"/>
            <person name="Cuomo C."/>
            <person name="de Hoog S."/>
            <person name="Gorbushina A."/>
            <person name="Stielow B."/>
            <person name="Teixiera M."/>
            <person name="Abouelleil A."/>
            <person name="Chapman S.B."/>
            <person name="Priest M."/>
            <person name="Young S.K."/>
            <person name="Wortman J."/>
            <person name="Nusbaum C."/>
            <person name="Birren B."/>
        </authorList>
    </citation>
    <scope>NUCLEOTIDE SEQUENCE [LARGE SCALE GENOMIC DNA]</scope>
    <source>
        <strain evidence="2 3">CBS 102226</strain>
    </source>
</reference>
<evidence type="ECO:0000259" key="1">
    <source>
        <dbReference type="Pfam" id="PF06985"/>
    </source>
</evidence>
<dbReference type="Proteomes" id="UP000053411">
    <property type="component" value="Unassembled WGS sequence"/>
</dbReference>
<gene>
    <name evidence="2" type="ORF">Z520_07285</name>
</gene>
<dbReference type="VEuPathDB" id="FungiDB:Z520_07285"/>
<dbReference type="Pfam" id="PF06985">
    <property type="entry name" value="HET"/>
    <property type="match status" value="1"/>
</dbReference>
<dbReference type="InterPro" id="IPR010730">
    <property type="entry name" value="HET"/>
</dbReference>
<dbReference type="InterPro" id="IPR052895">
    <property type="entry name" value="HetReg/Transcr_Mod"/>
</dbReference>
<organism evidence="2 3">
    <name type="scientific">Fonsecaea multimorphosa CBS 102226</name>
    <dbReference type="NCBI Taxonomy" id="1442371"/>
    <lineage>
        <taxon>Eukaryota</taxon>
        <taxon>Fungi</taxon>
        <taxon>Dikarya</taxon>
        <taxon>Ascomycota</taxon>
        <taxon>Pezizomycotina</taxon>
        <taxon>Eurotiomycetes</taxon>
        <taxon>Chaetothyriomycetidae</taxon>
        <taxon>Chaetothyriales</taxon>
        <taxon>Herpotrichiellaceae</taxon>
        <taxon>Fonsecaea</taxon>
    </lineage>
</organism>
<accession>A0A0D2IJD2</accession>
<feature type="domain" description="Heterokaryon incompatibility" evidence="1">
    <location>
        <begin position="61"/>
        <end position="188"/>
    </location>
</feature>
<sequence length="618" mass="71826">MAVNPYKWKPLPRNEGNSFWIRVLELEAGDRTDVLMCSLKFVCLTEDDDTNHNEDDDTNQYEAVSYCWGELHPRMRVYIDNGYVMAGRNIGFALVYLRRTDRTRRLWIDALCIDQLDLDEKASQIGQMSRIFGTARQQIASKWETIEELKKTKGIYWRYALSLDLPDFQKILQFFCNQYFERIWVVQEVAKARFAILQCGQDTMPWDDLAMAFHVLAKVYLPSGFPIHPNVATTRLLTQLAYLGGIQGKLSFLLREFSVRIAENPLDKIFALIGMLSPEDRARMPEIAPNYHVEVRNLYMDAAYYCILQDCNLDILSTCQAQNHRIANLPSWTPDWSFNYRDPSPTETIPMVNILRRFCHFRASDEAPCNAIRVGSSLALTGYVIDELEFLAEPLTIAQQRKFNHANTTMQVYNEHYEYRVMWLCLLERAVQARLEAGWRRLFDKHKRPSWLSASVPEEAYWLTITALDSRRLWETQRIRLDEDHVKRAYAVHKMLTTPTRLFVCLHMGLTIVALWEYLLTAMMTILRNIGWTKLSSRDLPLHTHGRRMGWTKKRRFANLPEDACLGDVVALVAGAKVPLILRPRGSDMFEIVGDAYVYGIMFGEAWDTDRCQRLVLV</sequence>
<protein>
    <recommendedName>
        <fullName evidence="1">Heterokaryon incompatibility domain-containing protein</fullName>
    </recommendedName>
</protein>
<dbReference type="EMBL" id="KN848075">
    <property type="protein sequence ID" value="KIX97171.1"/>
    <property type="molecule type" value="Genomic_DNA"/>
</dbReference>
<dbReference type="PANTHER" id="PTHR24148">
    <property type="entry name" value="ANKYRIN REPEAT DOMAIN-CONTAINING PROTEIN 39 HOMOLOG-RELATED"/>
    <property type="match status" value="1"/>
</dbReference>
<name>A0A0D2IJD2_9EURO</name>
<proteinExistence type="predicted"/>
<evidence type="ECO:0000313" key="3">
    <source>
        <dbReference type="Proteomes" id="UP000053411"/>
    </source>
</evidence>
<dbReference type="RefSeq" id="XP_016631294.1">
    <property type="nucleotide sequence ID" value="XM_016777784.1"/>
</dbReference>
<dbReference type="OrthoDB" id="4161734at2759"/>
<dbReference type="PANTHER" id="PTHR24148:SF64">
    <property type="entry name" value="HETEROKARYON INCOMPATIBILITY DOMAIN-CONTAINING PROTEIN"/>
    <property type="match status" value="1"/>
</dbReference>
<dbReference type="GeneID" id="27713031"/>
<keyword evidence="3" id="KW-1185">Reference proteome</keyword>
<evidence type="ECO:0000313" key="2">
    <source>
        <dbReference type="EMBL" id="KIX97171.1"/>
    </source>
</evidence>
<dbReference type="Pfam" id="PF26639">
    <property type="entry name" value="Het-6_barrel"/>
    <property type="match status" value="1"/>
</dbReference>
<dbReference type="AlphaFoldDB" id="A0A0D2IJD2"/>